<dbReference type="GO" id="GO:0006412">
    <property type="term" value="P:translation"/>
    <property type="evidence" value="ECO:0007669"/>
    <property type="project" value="UniProtKB-UniRule"/>
</dbReference>
<dbReference type="STRING" id="1802117.A3J54_00440"/>
<name>A0A1G2G4U5_9BACT</name>
<comment type="subunit">
    <text evidence="5">Part of the 50S ribosomal subunit; part of the 5S rRNA/L5/L18/L25 subcomplex. Contacts the 5S rRNA. Binds to the 5S rRNA independently of L5 and L18.</text>
</comment>
<dbReference type="CDD" id="cd00495">
    <property type="entry name" value="Ribosomal_L25_TL5_CTC"/>
    <property type="match status" value="1"/>
</dbReference>
<dbReference type="GO" id="GO:0022625">
    <property type="term" value="C:cytosolic large ribosomal subunit"/>
    <property type="evidence" value="ECO:0007669"/>
    <property type="project" value="TreeGrafter"/>
</dbReference>
<comment type="caution">
    <text evidence="9">The sequence shown here is derived from an EMBL/GenBank/DDBJ whole genome shotgun (WGS) entry which is preliminary data.</text>
</comment>
<evidence type="ECO:0000313" key="9">
    <source>
        <dbReference type="EMBL" id="OGZ44878.1"/>
    </source>
</evidence>
<dbReference type="EMBL" id="MHNN01000026">
    <property type="protein sequence ID" value="OGZ44878.1"/>
    <property type="molecule type" value="Genomic_DNA"/>
</dbReference>
<dbReference type="InterPro" id="IPR020057">
    <property type="entry name" value="Ribosomal_bL25_b-dom"/>
</dbReference>
<dbReference type="Gene3D" id="2.40.240.10">
    <property type="entry name" value="Ribosomal Protein L25, Chain P"/>
    <property type="match status" value="1"/>
</dbReference>
<evidence type="ECO:0000259" key="7">
    <source>
        <dbReference type="Pfam" id="PF01386"/>
    </source>
</evidence>
<gene>
    <name evidence="5" type="primary">rplY</name>
    <name evidence="5" type="synonym">ctc</name>
    <name evidence="9" type="ORF">A3J54_00440</name>
</gene>
<dbReference type="AlphaFoldDB" id="A0A1G2G4U5"/>
<keyword evidence="1 5" id="KW-0699">rRNA-binding</keyword>
<dbReference type="GO" id="GO:0008097">
    <property type="term" value="F:5S rRNA binding"/>
    <property type="evidence" value="ECO:0007669"/>
    <property type="project" value="InterPro"/>
</dbReference>
<protein>
    <recommendedName>
        <fullName evidence="5">Large ribosomal subunit protein bL25</fullName>
    </recommendedName>
    <alternativeName>
        <fullName evidence="5">General stress protein CTC</fullName>
    </alternativeName>
</protein>
<dbReference type="HAMAP" id="MF_01334">
    <property type="entry name" value="Ribosomal_bL25_CTC"/>
    <property type="match status" value="1"/>
</dbReference>
<dbReference type="GO" id="GO:0003735">
    <property type="term" value="F:structural constituent of ribosome"/>
    <property type="evidence" value="ECO:0007669"/>
    <property type="project" value="InterPro"/>
</dbReference>
<reference evidence="9 10" key="1">
    <citation type="journal article" date="2016" name="Nat. Commun.">
        <title>Thousands of microbial genomes shed light on interconnected biogeochemical processes in an aquifer system.</title>
        <authorList>
            <person name="Anantharaman K."/>
            <person name="Brown C.T."/>
            <person name="Hug L.A."/>
            <person name="Sharon I."/>
            <person name="Castelle C.J."/>
            <person name="Probst A.J."/>
            <person name="Thomas B.C."/>
            <person name="Singh A."/>
            <person name="Wilkins M.J."/>
            <person name="Karaoz U."/>
            <person name="Brodie E.L."/>
            <person name="Williams K.H."/>
            <person name="Hubbard S.S."/>
            <person name="Banfield J.F."/>
        </authorList>
    </citation>
    <scope>NUCLEOTIDE SEQUENCE [LARGE SCALE GENOMIC DNA]</scope>
</reference>
<dbReference type="NCBIfam" id="TIGR00731">
    <property type="entry name" value="bL25_bact_ctc"/>
    <property type="match status" value="1"/>
</dbReference>
<proteinExistence type="inferred from homology"/>
<evidence type="ECO:0000259" key="8">
    <source>
        <dbReference type="Pfam" id="PF14693"/>
    </source>
</evidence>
<dbReference type="InterPro" id="IPR029751">
    <property type="entry name" value="Ribosomal_L25_dom"/>
</dbReference>
<evidence type="ECO:0000256" key="4">
    <source>
        <dbReference type="ARBA" id="ARBA00023274"/>
    </source>
</evidence>
<dbReference type="InterPro" id="IPR011035">
    <property type="entry name" value="Ribosomal_bL25/Gln-tRNA_synth"/>
</dbReference>
<dbReference type="Pfam" id="PF14693">
    <property type="entry name" value="Ribosomal_TL5_C"/>
    <property type="match status" value="1"/>
</dbReference>
<feature type="domain" description="Large ribosomal subunit protein bL25 L25" evidence="7">
    <location>
        <begin position="4"/>
        <end position="90"/>
    </location>
</feature>
<feature type="compositionally biased region" description="Basic and acidic residues" evidence="6">
    <location>
        <begin position="218"/>
        <end position="230"/>
    </location>
</feature>
<dbReference type="InterPro" id="IPR037121">
    <property type="entry name" value="Ribosomal_bL25_C"/>
</dbReference>
<feature type="domain" description="Large ribosomal subunit protein bL25 beta" evidence="8">
    <location>
        <begin position="99"/>
        <end position="183"/>
    </location>
</feature>
<evidence type="ECO:0000256" key="3">
    <source>
        <dbReference type="ARBA" id="ARBA00022980"/>
    </source>
</evidence>
<organism evidence="9 10">
    <name type="scientific">Candidatus Ryanbacteria bacterium RIFCSPHIGHO2_02_FULL_45_13b</name>
    <dbReference type="NCBI Taxonomy" id="1802117"/>
    <lineage>
        <taxon>Bacteria</taxon>
        <taxon>Candidatus Ryaniibacteriota</taxon>
    </lineage>
</organism>
<dbReference type="InterPro" id="IPR020930">
    <property type="entry name" value="Ribosomal_uL5_bac-type"/>
</dbReference>
<dbReference type="SUPFAM" id="SSF50715">
    <property type="entry name" value="Ribosomal protein L25-like"/>
    <property type="match status" value="1"/>
</dbReference>
<accession>A0A1G2G4U5</accession>
<evidence type="ECO:0000313" key="10">
    <source>
        <dbReference type="Proteomes" id="UP000176576"/>
    </source>
</evidence>
<evidence type="ECO:0000256" key="6">
    <source>
        <dbReference type="SAM" id="MobiDB-lite"/>
    </source>
</evidence>
<keyword evidence="3 5" id="KW-0689">Ribosomal protein</keyword>
<dbReference type="Pfam" id="PF01386">
    <property type="entry name" value="Ribosomal_L25p"/>
    <property type="match status" value="1"/>
</dbReference>
<dbReference type="Proteomes" id="UP000176576">
    <property type="component" value="Unassembled WGS sequence"/>
</dbReference>
<sequence>MLELVAKTRQELGKKAKHVRNRGSIPAVLYGFGIEPTSVEVDSRGFEKVWKAAGETSLVSLNLEDGSQKTVLIQDVSRDVLRDVPIHVDFYAVRMDHELEADIPLVFIGEAEAVKSLGGVLVKVIHELPIRALPKNLPHEITVDITALRTFEDQIFVKDVPLPAGVGLRIEPDQVIVLVEAPRSEEEIAAMEQPAEVSLENIELAGKKEKEADEELHEDTSATPEHKEKN</sequence>
<keyword evidence="2 5" id="KW-0694">RNA-binding</keyword>
<keyword evidence="4 5" id="KW-0687">Ribonucleoprotein</keyword>
<comment type="similarity">
    <text evidence="5">Belongs to the bacterial ribosomal protein bL25 family. CTC subfamily.</text>
</comment>
<dbReference type="InterPro" id="IPR020056">
    <property type="entry name" value="Rbsml_bL25/Gln-tRNA_synth_N"/>
</dbReference>
<dbReference type="PANTHER" id="PTHR33284:SF1">
    <property type="entry name" value="RIBOSOMAL PROTEIN L25_GLN-TRNA SYNTHETASE, ANTI-CODON-BINDING DOMAIN-CONTAINING PROTEIN"/>
    <property type="match status" value="1"/>
</dbReference>
<evidence type="ECO:0000256" key="2">
    <source>
        <dbReference type="ARBA" id="ARBA00022884"/>
    </source>
</evidence>
<feature type="region of interest" description="Disordered" evidence="6">
    <location>
        <begin position="203"/>
        <end position="230"/>
    </location>
</feature>
<dbReference type="PANTHER" id="PTHR33284">
    <property type="entry name" value="RIBOSOMAL PROTEIN L25/GLN-TRNA SYNTHETASE, ANTI-CODON-BINDING DOMAIN-CONTAINING PROTEIN"/>
    <property type="match status" value="1"/>
</dbReference>
<evidence type="ECO:0000256" key="1">
    <source>
        <dbReference type="ARBA" id="ARBA00022730"/>
    </source>
</evidence>
<evidence type="ECO:0000256" key="5">
    <source>
        <dbReference type="HAMAP-Rule" id="MF_01334"/>
    </source>
</evidence>
<dbReference type="Gene3D" id="2.170.120.20">
    <property type="entry name" value="Ribosomal protein L25, beta domain"/>
    <property type="match status" value="1"/>
</dbReference>
<dbReference type="InterPro" id="IPR001021">
    <property type="entry name" value="Ribosomal_bL25_long"/>
</dbReference>
<comment type="function">
    <text evidence="5">This is one of the proteins that binds to the 5S RNA in the ribosome where it forms part of the central protuberance.</text>
</comment>